<sequence>MSLPVADLPPWSAAPAAPTAPAARVTDDLTVDIAVVGAGLAGLATAHHLLDRDPSADVAVVDARRPA</sequence>
<dbReference type="EMBL" id="JAAVJC010000005">
    <property type="protein sequence ID" value="NJQ13698.1"/>
    <property type="molecule type" value="Genomic_DNA"/>
</dbReference>
<protein>
    <submittedName>
        <fullName evidence="3">FAD-dependent oxidoreductase</fullName>
    </submittedName>
</protein>
<dbReference type="RefSeq" id="WP_168086530.1">
    <property type="nucleotide sequence ID" value="NZ_JAAVJC010000005.1"/>
</dbReference>
<keyword evidence="4" id="KW-1185">Reference proteome</keyword>
<gene>
    <name evidence="3" type="ORF">HCN52_01745</name>
</gene>
<evidence type="ECO:0000259" key="2">
    <source>
        <dbReference type="Pfam" id="PF01266"/>
    </source>
</evidence>
<feature type="non-terminal residue" evidence="3">
    <location>
        <position position="67"/>
    </location>
</feature>
<feature type="region of interest" description="Disordered" evidence="1">
    <location>
        <begin position="1"/>
        <end position="20"/>
    </location>
</feature>
<accession>A0ABX1C6M8</accession>
<dbReference type="Proteomes" id="UP000727056">
    <property type="component" value="Unassembled WGS sequence"/>
</dbReference>
<evidence type="ECO:0000256" key="1">
    <source>
        <dbReference type="SAM" id="MobiDB-lite"/>
    </source>
</evidence>
<name>A0ABX1C6M8_9ACTN</name>
<evidence type="ECO:0000313" key="3">
    <source>
        <dbReference type="EMBL" id="NJQ13698.1"/>
    </source>
</evidence>
<dbReference type="Gene3D" id="3.50.50.60">
    <property type="entry name" value="FAD/NAD(P)-binding domain"/>
    <property type="match status" value="1"/>
</dbReference>
<dbReference type="InterPro" id="IPR006076">
    <property type="entry name" value="FAD-dep_OxRdtase"/>
</dbReference>
<evidence type="ECO:0000313" key="4">
    <source>
        <dbReference type="Proteomes" id="UP000727056"/>
    </source>
</evidence>
<dbReference type="SUPFAM" id="SSF51905">
    <property type="entry name" value="FAD/NAD(P)-binding domain"/>
    <property type="match status" value="1"/>
</dbReference>
<reference evidence="3 4" key="1">
    <citation type="submission" date="2020-03" db="EMBL/GenBank/DDBJ databases">
        <title>Draft genome of Streptomyces sp. ventii, isolated from the Axial Seamount in the Pacific Ocean, and resequencing of the two type strains Streptomyces lonarensis strain NCL 716 and Streptomyces bohaiensis strain 11A07.</title>
        <authorList>
            <person name="Loughran R.M."/>
            <person name="Pfannmuller K.M."/>
            <person name="Wasson B.J."/>
            <person name="Deadmond M.C."/>
            <person name="Paddock B.E."/>
            <person name="Koyack M.J."/>
            <person name="Gallegos D.A."/>
            <person name="Mitchell E.A."/>
            <person name="Ushijima B."/>
            <person name="Saw J.H."/>
            <person name="Mcphail K.L."/>
            <person name="Videau P."/>
        </authorList>
    </citation>
    <scope>NUCLEOTIDE SEQUENCE [LARGE SCALE GENOMIC DNA]</scope>
    <source>
        <strain evidence="3 4">11A07</strain>
    </source>
</reference>
<feature type="domain" description="FAD dependent oxidoreductase" evidence="2">
    <location>
        <begin position="32"/>
        <end position="67"/>
    </location>
</feature>
<organism evidence="3 4">
    <name type="scientific">Streptomyces bohaiensis</name>
    <dbReference type="NCBI Taxonomy" id="1431344"/>
    <lineage>
        <taxon>Bacteria</taxon>
        <taxon>Bacillati</taxon>
        <taxon>Actinomycetota</taxon>
        <taxon>Actinomycetes</taxon>
        <taxon>Kitasatosporales</taxon>
        <taxon>Streptomycetaceae</taxon>
        <taxon>Streptomyces</taxon>
    </lineage>
</organism>
<proteinExistence type="predicted"/>
<dbReference type="InterPro" id="IPR036188">
    <property type="entry name" value="FAD/NAD-bd_sf"/>
</dbReference>
<comment type="caution">
    <text evidence="3">The sequence shown here is derived from an EMBL/GenBank/DDBJ whole genome shotgun (WGS) entry which is preliminary data.</text>
</comment>
<dbReference type="Pfam" id="PF01266">
    <property type="entry name" value="DAO"/>
    <property type="match status" value="1"/>
</dbReference>